<evidence type="ECO:0000256" key="5">
    <source>
        <dbReference type="ARBA" id="ARBA00022777"/>
    </source>
</evidence>
<keyword evidence="13" id="KW-0472">Membrane</keyword>
<dbReference type="EnsemblMetazoa" id="XM_030974583">
    <property type="protein sequence ID" value="XP_030830443"/>
    <property type="gene ID" value="LOC588197"/>
</dbReference>
<dbReference type="GO" id="GO:0032868">
    <property type="term" value="P:response to insulin"/>
    <property type="evidence" value="ECO:0000318"/>
    <property type="project" value="GO_Central"/>
</dbReference>
<keyword evidence="3" id="KW-0808">Transferase</keyword>
<evidence type="ECO:0000256" key="9">
    <source>
        <dbReference type="ARBA" id="ARBA00057271"/>
    </source>
</evidence>
<dbReference type="EnsemblMetazoa" id="XM_787893">
    <property type="protein sequence ID" value="XP_792986"/>
    <property type="gene ID" value="LOC588197"/>
</dbReference>
<dbReference type="EC" id="2.7.1.3" evidence="10"/>
<dbReference type="InterPro" id="IPR002173">
    <property type="entry name" value="Carboh/pur_kinase_PfkB_CS"/>
</dbReference>
<feature type="transmembrane region" description="Helical" evidence="13">
    <location>
        <begin position="12"/>
        <end position="29"/>
    </location>
</feature>
<keyword evidence="4" id="KW-0547">Nucleotide-binding</keyword>
<dbReference type="CTD" id="3795"/>
<evidence type="ECO:0000256" key="3">
    <source>
        <dbReference type="ARBA" id="ARBA00022679"/>
    </source>
</evidence>
<evidence type="ECO:0000259" key="14">
    <source>
        <dbReference type="Pfam" id="PF00294"/>
    </source>
</evidence>
<dbReference type="KEGG" id="spu:588197"/>
<dbReference type="GO" id="GO:0070873">
    <property type="term" value="P:regulation of glycogen metabolic process"/>
    <property type="evidence" value="ECO:0000318"/>
    <property type="project" value="GO_Central"/>
</dbReference>
<sequence>MTDRETNSYGKLLIVGLACVDIVNVAAVYPTEDTDQKLLDQQVNRGGNATNTSVVLSQLGSPVEWFGTLATDNLADVITEDLEKYGVICDNVRQYDNCVTPLSCVIVNASSGSRTILHKNKTLPELDPKDFEKLDLGKYSWIHFEGRNQVNVEKMISMIDDYNERRKDSKPITVSVEAEKTRNITHSFLQKAEFVFISKDYSMAMGYNSAEECLNGVREKKLLKIGAKAICAWGEKGAWGLEESGRIVHSPTYPPIKVVDTLGAGDTFNAGVLHALNRGRTLEEALRLGCQVAGQKVGRSGFRIDTASLDLL</sequence>
<dbReference type="Proteomes" id="UP000007110">
    <property type="component" value="Unassembled WGS sequence"/>
</dbReference>
<keyword evidence="13" id="KW-1133">Transmembrane helix</keyword>
<evidence type="ECO:0000256" key="6">
    <source>
        <dbReference type="ARBA" id="ARBA00022840"/>
    </source>
</evidence>
<dbReference type="GO" id="GO:0009744">
    <property type="term" value="P:response to sucrose"/>
    <property type="evidence" value="ECO:0000318"/>
    <property type="project" value="GO_Central"/>
</dbReference>
<dbReference type="PANTHER" id="PTHR42774">
    <property type="entry name" value="PHOSPHOTRANSFERASE SYSTEM TRANSPORT PROTEIN"/>
    <property type="match status" value="1"/>
</dbReference>
<dbReference type="PANTHER" id="PTHR42774:SF3">
    <property type="entry name" value="KETOHEXOKINASE"/>
    <property type="match status" value="1"/>
</dbReference>
<comment type="similarity">
    <text evidence="1">Belongs to the carbohydrate kinase PfkB family.</text>
</comment>
<dbReference type="InterPro" id="IPR029056">
    <property type="entry name" value="Ribokinase-like"/>
</dbReference>
<evidence type="ECO:0000256" key="13">
    <source>
        <dbReference type="SAM" id="Phobius"/>
    </source>
</evidence>
<evidence type="ECO:0000313" key="16">
    <source>
        <dbReference type="Proteomes" id="UP000007110"/>
    </source>
</evidence>
<accession>A0A7M7RGI9</accession>
<keyword evidence="16" id="KW-1185">Reference proteome</keyword>
<evidence type="ECO:0000256" key="4">
    <source>
        <dbReference type="ARBA" id="ARBA00022741"/>
    </source>
</evidence>
<dbReference type="GO" id="GO:0009750">
    <property type="term" value="P:response to fructose"/>
    <property type="evidence" value="ECO:0000318"/>
    <property type="project" value="GO_Central"/>
</dbReference>
<dbReference type="InParanoid" id="A0A7M7RGI9"/>
<keyword evidence="13" id="KW-0812">Transmembrane</keyword>
<dbReference type="GO" id="GO:0010043">
    <property type="term" value="P:response to zinc ion"/>
    <property type="evidence" value="ECO:0000318"/>
    <property type="project" value="GO_Central"/>
</dbReference>
<organism evidence="15 16">
    <name type="scientific">Strongylocentrotus purpuratus</name>
    <name type="common">Purple sea urchin</name>
    <dbReference type="NCBI Taxonomy" id="7668"/>
    <lineage>
        <taxon>Eukaryota</taxon>
        <taxon>Metazoa</taxon>
        <taxon>Echinodermata</taxon>
        <taxon>Eleutherozoa</taxon>
        <taxon>Echinozoa</taxon>
        <taxon>Echinoidea</taxon>
        <taxon>Euechinoidea</taxon>
        <taxon>Echinacea</taxon>
        <taxon>Camarodonta</taxon>
        <taxon>Echinidea</taxon>
        <taxon>Strongylocentrotidae</taxon>
        <taxon>Strongylocentrotus</taxon>
    </lineage>
</organism>
<evidence type="ECO:0000256" key="2">
    <source>
        <dbReference type="ARBA" id="ARBA00011738"/>
    </source>
</evidence>
<reference evidence="15" key="2">
    <citation type="submission" date="2021-01" db="UniProtKB">
        <authorList>
            <consortium name="EnsemblMetazoa"/>
        </authorList>
    </citation>
    <scope>IDENTIFICATION</scope>
</reference>
<dbReference type="InterPro" id="IPR034093">
    <property type="entry name" value="KHK"/>
</dbReference>
<dbReference type="GO" id="GO:0006000">
    <property type="term" value="P:fructose metabolic process"/>
    <property type="evidence" value="ECO:0000318"/>
    <property type="project" value="GO_Central"/>
</dbReference>
<dbReference type="SUPFAM" id="SSF53613">
    <property type="entry name" value="Ribokinase-like"/>
    <property type="match status" value="1"/>
</dbReference>
<keyword evidence="6" id="KW-0067">ATP-binding</keyword>
<dbReference type="OMA" id="GCTEVDY"/>
<dbReference type="OrthoDB" id="204058at2759"/>
<dbReference type="InterPro" id="IPR011611">
    <property type="entry name" value="PfkB_dom"/>
</dbReference>
<name>A0A7M7RGI9_STRPU</name>
<dbReference type="Pfam" id="PF00294">
    <property type="entry name" value="PfkB"/>
    <property type="match status" value="1"/>
</dbReference>
<dbReference type="Gene3D" id="3.40.1190.20">
    <property type="match status" value="1"/>
</dbReference>
<dbReference type="RefSeq" id="XP_030830443.1">
    <property type="nucleotide sequence ID" value="XM_030974583.1"/>
</dbReference>
<dbReference type="RefSeq" id="XP_792986.1">
    <property type="nucleotide sequence ID" value="XM_787893.5"/>
</dbReference>
<feature type="domain" description="Carbohydrate kinase PfkB" evidence="14">
    <location>
        <begin position="17"/>
        <end position="304"/>
    </location>
</feature>
<evidence type="ECO:0000256" key="8">
    <source>
        <dbReference type="ARBA" id="ARBA00037915"/>
    </source>
</evidence>
<evidence type="ECO:0000256" key="7">
    <source>
        <dbReference type="ARBA" id="ARBA00023277"/>
    </source>
</evidence>
<evidence type="ECO:0000256" key="1">
    <source>
        <dbReference type="ARBA" id="ARBA00010688"/>
    </source>
</evidence>
<evidence type="ECO:0000256" key="10">
    <source>
        <dbReference type="ARBA" id="ARBA00066426"/>
    </source>
</evidence>
<dbReference type="PROSITE" id="PS00584">
    <property type="entry name" value="PFKB_KINASES_2"/>
    <property type="match status" value="1"/>
</dbReference>
<dbReference type="GO" id="GO:0005737">
    <property type="term" value="C:cytoplasm"/>
    <property type="evidence" value="ECO:0000318"/>
    <property type="project" value="GO_Central"/>
</dbReference>
<keyword evidence="5" id="KW-0418">Kinase</keyword>
<reference evidence="16" key="1">
    <citation type="submission" date="2015-02" db="EMBL/GenBank/DDBJ databases">
        <title>Genome sequencing for Strongylocentrotus purpuratus.</title>
        <authorList>
            <person name="Murali S."/>
            <person name="Liu Y."/>
            <person name="Vee V."/>
            <person name="English A."/>
            <person name="Wang M."/>
            <person name="Skinner E."/>
            <person name="Han Y."/>
            <person name="Muzny D.M."/>
            <person name="Worley K.C."/>
            <person name="Gibbs R.A."/>
        </authorList>
    </citation>
    <scope>NUCLEOTIDE SEQUENCE</scope>
</reference>
<dbReference type="GO" id="GO:0009749">
    <property type="term" value="P:response to glucose"/>
    <property type="evidence" value="ECO:0000318"/>
    <property type="project" value="GO_Central"/>
</dbReference>
<dbReference type="GO" id="GO:0004454">
    <property type="term" value="F:ketohexokinase activity"/>
    <property type="evidence" value="ECO:0000318"/>
    <property type="project" value="GO_Central"/>
</dbReference>
<dbReference type="GeneID" id="588197"/>
<evidence type="ECO:0000313" key="15">
    <source>
        <dbReference type="EnsemblMetazoa" id="XP_792986"/>
    </source>
</evidence>
<protein>
    <recommendedName>
        <fullName evidence="11">Ketohexokinase</fullName>
        <ecNumber evidence="10">2.7.1.3</ecNumber>
    </recommendedName>
    <alternativeName>
        <fullName evidence="12">Hepatic fructokinase</fullName>
    </alternativeName>
</protein>
<keyword evidence="7" id="KW-0119">Carbohydrate metabolism</keyword>
<evidence type="ECO:0000256" key="11">
    <source>
        <dbReference type="ARBA" id="ARBA00070614"/>
    </source>
</evidence>
<dbReference type="InterPro" id="IPR052562">
    <property type="entry name" value="Ketohexokinase-related"/>
</dbReference>
<comment type="subunit">
    <text evidence="2">Homodimer.</text>
</comment>
<proteinExistence type="inferred from homology"/>
<evidence type="ECO:0000256" key="12">
    <source>
        <dbReference type="ARBA" id="ARBA00079845"/>
    </source>
</evidence>
<comment type="pathway">
    <text evidence="8">Carbohydrate metabolism; fructose metabolism.</text>
</comment>
<dbReference type="GO" id="GO:0005524">
    <property type="term" value="F:ATP binding"/>
    <property type="evidence" value="ECO:0007669"/>
    <property type="project" value="UniProtKB-KW"/>
</dbReference>
<dbReference type="CDD" id="cd01939">
    <property type="entry name" value="Ketohexokinase"/>
    <property type="match status" value="1"/>
</dbReference>
<comment type="function">
    <text evidence="9">Catalyzes the phosphorylation of the ketose sugar fructose to fructose-1-phosphate.</text>
</comment>
<dbReference type="AlphaFoldDB" id="A0A7M7RGI9"/>
<dbReference type="FunFam" id="3.40.1190.20:FF:000018">
    <property type="entry name" value="Ketohexokinase"/>
    <property type="match status" value="1"/>
</dbReference>